<protein>
    <recommendedName>
        <fullName evidence="3">DUF305 domain-containing protein</fullName>
    </recommendedName>
</protein>
<evidence type="ECO:0000313" key="5">
    <source>
        <dbReference type="Proteomes" id="UP000037397"/>
    </source>
</evidence>
<evidence type="ECO:0000256" key="1">
    <source>
        <dbReference type="SAM" id="MobiDB-lite"/>
    </source>
</evidence>
<evidence type="ECO:0000259" key="3">
    <source>
        <dbReference type="Pfam" id="PF03713"/>
    </source>
</evidence>
<organism evidence="4 5">
    <name type="scientific">Luteipulveratus halotolerans</name>
    <dbReference type="NCBI Taxonomy" id="1631356"/>
    <lineage>
        <taxon>Bacteria</taxon>
        <taxon>Bacillati</taxon>
        <taxon>Actinomycetota</taxon>
        <taxon>Actinomycetes</taxon>
        <taxon>Micrococcales</taxon>
        <taxon>Dermacoccaceae</taxon>
        <taxon>Luteipulveratus</taxon>
    </lineage>
</organism>
<dbReference type="InterPro" id="IPR005183">
    <property type="entry name" value="DUF305_CopM-like"/>
</dbReference>
<dbReference type="OrthoDB" id="26872at2"/>
<feature type="compositionally biased region" description="Low complexity" evidence="1">
    <location>
        <begin position="57"/>
        <end position="67"/>
    </location>
</feature>
<reference evidence="5" key="1">
    <citation type="submission" date="2015-03" db="EMBL/GenBank/DDBJ databases">
        <title>Luteipulveratus halotolerans sp. nov., a novel actinobacterium (Dermacoccaceae) from Sarawak, Malaysia.</title>
        <authorList>
            <person name="Juboi H."/>
            <person name="Basik A."/>
            <person name="Shamsul S.S."/>
            <person name="Arnold P."/>
            <person name="Schmitt E.K."/>
            <person name="Sanglier J.-J."/>
            <person name="Yeo T."/>
        </authorList>
    </citation>
    <scope>NUCLEOTIDE SEQUENCE [LARGE SCALE GENOMIC DNA]</scope>
    <source>
        <strain evidence="5">C296001</strain>
    </source>
</reference>
<dbReference type="InterPro" id="IPR012347">
    <property type="entry name" value="Ferritin-like"/>
</dbReference>
<dbReference type="STRING" id="1631356.VV01_15830"/>
<keyword evidence="2" id="KW-0732">Signal</keyword>
<gene>
    <name evidence="4" type="ORF">VV01_15830</name>
</gene>
<sequence>MPVRRTAALVVLLGVLGAAGCSDDDTGTPTASVSSPDAPVLQPGKPGEANTALTGTAAQPKPRARPAAADVDFMQGMIVHHAQAITMVDIALAGLTDSQARSLAGRIKAEQKPEIDAMKRWLDKHGEKVPPQATNTRMTATGHHGSMPGMATRQQLLDLQKATGPAKDRQFLTLMIRHHQGALTMVADRAKSGTDDDAERLANDIGAVQSAQITAMQRIQRGLPS</sequence>
<dbReference type="Gene3D" id="1.20.1260.10">
    <property type="match status" value="1"/>
</dbReference>
<evidence type="ECO:0000256" key="2">
    <source>
        <dbReference type="SAM" id="SignalP"/>
    </source>
</evidence>
<dbReference type="PANTHER" id="PTHR36933:SF1">
    <property type="entry name" value="SLL0788 PROTEIN"/>
    <property type="match status" value="1"/>
</dbReference>
<dbReference type="PROSITE" id="PS51257">
    <property type="entry name" value="PROKAR_LIPOPROTEIN"/>
    <property type="match status" value="1"/>
</dbReference>
<feature type="region of interest" description="Disordered" evidence="1">
    <location>
        <begin position="23"/>
        <end position="67"/>
    </location>
</feature>
<feature type="region of interest" description="Disordered" evidence="1">
    <location>
        <begin position="127"/>
        <end position="149"/>
    </location>
</feature>
<name>A0A0L6CKW2_9MICO</name>
<feature type="chain" id="PRO_5039360970" description="DUF305 domain-containing protein" evidence="2">
    <location>
        <begin position="24"/>
        <end position="225"/>
    </location>
</feature>
<proteinExistence type="predicted"/>
<dbReference type="EMBL" id="LAIR01000002">
    <property type="protein sequence ID" value="KNX38275.1"/>
    <property type="molecule type" value="Genomic_DNA"/>
</dbReference>
<dbReference type="RefSeq" id="WP_050670712.1">
    <property type="nucleotide sequence ID" value="NZ_LAIR01000002.1"/>
</dbReference>
<feature type="domain" description="DUF305" evidence="3">
    <location>
        <begin position="70"/>
        <end position="219"/>
    </location>
</feature>
<keyword evidence="5" id="KW-1185">Reference proteome</keyword>
<comment type="caution">
    <text evidence="4">The sequence shown here is derived from an EMBL/GenBank/DDBJ whole genome shotgun (WGS) entry which is preliminary data.</text>
</comment>
<accession>A0A0L6CKW2</accession>
<dbReference type="Pfam" id="PF03713">
    <property type="entry name" value="DUF305"/>
    <property type="match status" value="1"/>
</dbReference>
<dbReference type="Proteomes" id="UP000037397">
    <property type="component" value="Unassembled WGS sequence"/>
</dbReference>
<dbReference type="AlphaFoldDB" id="A0A0L6CKW2"/>
<dbReference type="PANTHER" id="PTHR36933">
    <property type="entry name" value="SLL0788 PROTEIN"/>
    <property type="match status" value="1"/>
</dbReference>
<evidence type="ECO:0000313" key="4">
    <source>
        <dbReference type="EMBL" id="KNX38275.1"/>
    </source>
</evidence>
<feature type="signal peptide" evidence="2">
    <location>
        <begin position="1"/>
        <end position="23"/>
    </location>
</feature>